<dbReference type="InterPro" id="IPR004875">
    <property type="entry name" value="DDE_SF_endonuclease_dom"/>
</dbReference>
<keyword evidence="5" id="KW-1185">Reference proteome</keyword>
<evidence type="ECO:0000313" key="5">
    <source>
        <dbReference type="Proteomes" id="UP000075809"/>
    </source>
</evidence>
<feature type="domain" description="DDE-1" evidence="2">
    <location>
        <begin position="218"/>
        <end position="305"/>
    </location>
</feature>
<reference evidence="4 5" key="1">
    <citation type="submission" date="2015-09" db="EMBL/GenBank/DDBJ databases">
        <title>Trachymyrmex zeteki WGS genome.</title>
        <authorList>
            <person name="Nygaard S."/>
            <person name="Hu H."/>
            <person name="Boomsma J."/>
            <person name="Zhang G."/>
        </authorList>
    </citation>
    <scope>NUCLEOTIDE SEQUENCE [LARGE SCALE GENOMIC DNA]</scope>
    <source>
        <strain evidence="4">Tzet28-1</strain>
        <tissue evidence="4">Whole body</tissue>
    </source>
</reference>
<dbReference type="EMBL" id="KQ982986">
    <property type="protein sequence ID" value="KYQ48537.1"/>
    <property type="molecule type" value="Genomic_DNA"/>
</dbReference>
<dbReference type="Proteomes" id="UP000075809">
    <property type="component" value="Unassembled WGS sequence"/>
</dbReference>
<evidence type="ECO:0000259" key="2">
    <source>
        <dbReference type="Pfam" id="PF03184"/>
    </source>
</evidence>
<feature type="region of interest" description="Disordered" evidence="1">
    <location>
        <begin position="1"/>
        <end position="39"/>
    </location>
</feature>
<evidence type="ECO:0000256" key="1">
    <source>
        <dbReference type="SAM" id="MobiDB-lite"/>
    </source>
</evidence>
<dbReference type="InterPro" id="IPR049012">
    <property type="entry name" value="Mutator_transp_dom"/>
</dbReference>
<dbReference type="STRING" id="64791.A0A151WL48"/>
<gene>
    <name evidence="4" type="ORF">ALC60_12416</name>
</gene>
<evidence type="ECO:0000313" key="4">
    <source>
        <dbReference type="EMBL" id="KYQ48537.1"/>
    </source>
</evidence>
<evidence type="ECO:0000259" key="3">
    <source>
        <dbReference type="Pfam" id="PF20700"/>
    </source>
</evidence>
<organism evidence="4 5">
    <name type="scientific">Mycetomoellerius zeteki</name>
    <dbReference type="NCBI Taxonomy" id="64791"/>
    <lineage>
        <taxon>Eukaryota</taxon>
        <taxon>Metazoa</taxon>
        <taxon>Ecdysozoa</taxon>
        <taxon>Arthropoda</taxon>
        <taxon>Hexapoda</taxon>
        <taxon>Insecta</taxon>
        <taxon>Pterygota</taxon>
        <taxon>Neoptera</taxon>
        <taxon>Endopterygota</taxon>
        <taxon>Hymenoptera</taxon>
        <taxon>Apocrita</taxon>
        <taxon>Aculeata</taxon>
        <taxon>Formicoidea</taxon>
        <taxon>Formicidae</taxon>
        <taxon>Myrmicinae</taxon>
        <taxon>Mycetomoellerius</taxon>
    </lineage>
</organism>
<dbReference type="Pfam" id="PF20700">
    <property type="entry name" value="Mutator"/>
    <property type="match status" value="1"/>
</dbReference>
<protein>
    <submittedName>
        <fullName evidence="4">Uncharacterized protein</fullName>
    </submittedName>
</protein>
<proteinExistence type="predicted"/>
<feature type="domain" description="Mutator-like transposase" evidence="3">
    <location>
        <begin position="64"/>
        <end position="154"/>
    </location>
</feature>
<name>A0A151WL48_9HYME</name>
<dbReference type="GO" id="GO:0003676">
    <property type="term" value="F:nucleic acid binding"/>
    <property type="evidence" value="ECO:0007669"/>
    <property type="project" value="InterPro"/>
</dbReference>
<accession>A0A151WL48</accession>
<dbReference type="Pfam" id="PF03184">
    <property type="entry name" value="DDE_1"/>
    <property type="match status" value="1"/>
</dbReference>
<sequence>MNRKKGSRGLRSEEGLRKSRTRKRKNVFNPNLTESSSESFSTSAKKLKNNNELIVSEDSSVEYRILNFITVFSAISNLVKCKTCNSDIKFETASTRGLGFKLVVKCNSCASQFIPSSPFLEHSYEINRRFIFTMRVLGIGLAGIQKFCGHATISFRATPEATSLGRVSAFNRHNVNTFFTLLQKVSSKILFEAHSVWNVDETGITICHTPSRRGIKQIGSHRSLVALEFCKTNGIHVLSFPPHCLHRLQPLDVSVFSLFKKVINVQCDNWLRMNPGRSLTIYDIPQITAQALELGVTEQNIKSGFRATGIWPLNPDIFQEIDFLPSLITDRPIEHTEIEVNLDETLQSICPFPKAPPRKNTGGGRKPGKATILTDDAVIETIALEKASKQMHQPKKKQRKREQEILKNRVNQLIYRRKKTRHNLVTVLVIDQLDLV</sequence>
<dbReference type="AlphaFoldDB" id="A0A151WL48"/>